<dbReference type="InterPro" id="IPR014001">
    <property type="entry name" value="Helicase_ATP-bd"/>
</dbReference>
<evidence type="ECO:0000259" key="6">
    <source>
        <dbReference type="PROSITE" id="PS51192"/>
    </source>
</evidence>
<dbReference type="SMART" id="SM00490">
    <property type="entry name" value="HELICc"/>
    <property type="match status" value="1"/>
</dbReference>
<keyword evidence="1" id="KW-0378">Hydrolase</keyword>
<feature type="region of interest" description="Disordered" evidence="4">
    <location>
        <begin position="47"/>
        <end position="67"/>
    </location>
</feature>
<dbReference type="InterPro" id="IPR027417">
    <property type="entry name" value="P-loop_NTPase"/>
</dbReference>
<feature type="region of interest" description="Disordered" evidence="4">
    <location>
        <begin position="972"/>
        <end position="1069"/>
    </location>
</feature>
<dbReference type="Gene3D" id="3.40.50.10810">
    <property type="entry name" value="Tandem AAA-ATPase domain"/>
    <property type="match status" value="1"/>
</dbReference>
<evidence type="ECO:0000256" key="3">
    <source>
        <dbReference type="PROSITE-ProRule" id="PRU00035"/>
    </source>
</evidence>
<dbReference type="GO" id="GO:0005524">
    <property type="term" value="F:ATP binding"/>
    <property type="evidence" value="ECO:0007669"/>
    <property type="project" value="InterPro"/>
</dbReference>
<feature type="compositionally biased region" description="Basic residues" evidence="4">
    <location>
        <begin position="51"/>
        <end position="67"/>
    </location>
</feature>
<dbReference type="Gene3D" id="3.40.50.300">
    <property type="entry name" value="P-loop containing nucleotide triphosphate hydrolases"/>
    <property type="match status" value="1"/>
</dbReference>
<feature type="domain" description="Bromo" evidence="5">
    <location>
        <begin position="778"/>
        <end position="853"/>
    </location>
</feature>
<dbReference type="InterPro" id="IPR049730">
    <property type="entry name" value="SNF2/RAD54-like_C"/>
</dbReference>
<dbReference type="PROSITE" id="PS51192">
    <property type="entry name" value="HELICASE_ATP_BIND_1"/>
    <property type="match status" value="1"/>
</dbReference>
<dbReference type="SMART" id="SM00297">
    <property type="entry name" value="BROMO"/>
    <property type="match status" value="1"/>
</dbReference>
<dbReference type="CDD" id="cd18004">
    <property type="entry name" value="DEXHc_RAD54"/>
    <property type="match status" value="1"/>
</dbReference>
<dbReference type="GO" id="GO:0016787">
    <property type="term" value="F:hydrolase activity"/>
    <property type="evidence" value="ECO:0007669"/>
    <property type="project" value="UniProtKB-KW"/>
</dbReference>
<evidence type="ECO:0000259" key="5">
    <source>
        <dbReference type="PROSITE" id="PS50014"/>
    </source>
</evidence>
<evidence type="ECO:0000256" key="4">
    <source>
        <dbReference type="SAM" id="MobiDB-lite"/>
    </source>
</evidence>
<dbReference type="InterPro" id="IPR000330">
    <property type="entry name" value="SNF2_N"/>
</dbReference>
<dbReference type="InterPro" id="IPR038718">
    <property type="entry name" value="SNF2-like_sf"/>
</dbReference>
<dbReference type="Gene3D" id="1.20.920.10">
    <property type="entry name" value="Bromodomain-like"/>
    <property type="match status" value="1"/>
</dbReference>
<organism evidence="8">
    <name type="scientific">Aureoumbra lagunensis</name>
    <dbReference type="NCBI Taxonomy" id="44058"/>
    <lineage>
        <taxon>Eukaryota</taxon>
        <taxon>Sar</taxon>
        <taxon>Stramenopiles</taxon>
        <taxon>Ochrophyta</taxon>
        <taxon>Pelagophyceae</taxon>
        <taxon>Pelagomonadales</taxon>
        <taxon>Aureoumbra</taxon>
    </lineage>
</organism>
<dbReference type="GO" id="GO:0045003">
    <property type="term" value="P:double-strand break repair via synthesis-dependent strand annealing"/>
    <property type="evidence" value="ECO:0007669"/>
    <property type="project" value="TreeGrafter"/>
</dbReference>
<feature type="region of interest" description="Disordered" evidence="4">
    <location>
        <begin position="97"/>
        <end position="124"/>
    </location>
</feature>
<dbReference type="InterPro" id="IPR001650">
    <property type="entry name" value="Helicase_C-like"/>
</dbReference>
<dbReference type="GO" id="GO:0015616">
    <property type="term" value="F:DNA translocase activity"/>
    <property type="evidence" value="ECO:0007669"/>
    <property type="project" value="TreeGrafter"/>
</dbReference>
<dbReference type="InterPro" id="IPR050496">
    <property type="entry name" value="SNF2_RAD54_helicase_repair"/>
</dbReference>
<dbReference type="SUPFAM" id="SSF47370">
    <property type="entry name" value="Bromodomain"/>
    <property type="match status" value="1"/>
</dbReference>
<keyword evidence="2 3" id="KW-0103">Bromodomain</keyword>
<dbReference type="Pfam" id="PF00176">
    <property type="entry name" value="SNF2-rel_dom"/>
    <property type="match status" value="1"/>
</dbReference>
<dbReference type="GO" id="GO:0005634">
    <property type="term" value="C:nucleus"/>
    <property type="evidence" value="ECO:0007669"/>
    <property type="project" value="TreeGrafter"/>
</dbReference>
<feature type="domain" description="Helicase ATP-binding" evidence="6">
    <location>
        <begin position="170"/>
        <end position="377"/>
    </location>
</feature>
<accession>A0A7S3JRT2</accession>
<evidence type="ECO:0000256" key="1">
    <source>
        <dbReference type="ARBA" id="ARBA00022801"/>
    </source>
</evidence>
<dbReference type="InterPro" id="IPR001487">
    <property type="entry name" value="Bromodomain"/>
</dbReference>
<evidence type="ECO:0000259" key="7">
    <source>
        <dbReference type="PROSITE" id="PS51194"/>
    </source>
</evidence>
<dbReference type="PANTHER" id="PTHR45629">
    <property type="entry name" value="SNF2/RAD54 FAMILY MEMBER"/>
    <property type="match status" value="1"/>
</dbReference>
<evidence type="ECO:0000313" key="8">
    <source>
        <dbReference type="EMBL" id="CAE0361319.1"/>
    </source>
</evidence>
<protein>
    <submittedName>
        <fullName evidence="8">Uncharacterized protein</fullName>
    </submittedName>
</protein>
<name>A0A7S3JRT2_9STRA</name>
<dbReference type="CDD" id="cd04369">
    <property type="entry name" value="Bromodomain"/>
    <property type="match status" value="1"/>
</dbReference>
<dbReference type="PANTHER" id="PTHR45629:SF7">
    <property type="entry name" value="DNA EXCISION REPAIR PROTEIN ERCC-6-RELATED"/>
    <property type="match status" value="1"/>
</dbReference>
<feature type="domain" description="Helicase C-terminal" evidence="7">
    <location>
        <begin position="563"/>
        <end position="719"/>
    </location>
</feature>
<dbReference type="SUPFAM" id="SSF52540">
    <property type="entry name" value="P-loop containing nucleoside triphosphate hydrolases"/>
    <property type="match status" value="2"/>
</dbReference>
<proteinExistence type="predicted"/>
<dbReference type="SMART" id="SM00487">
    <property type="entry name" value="DEXDc"/>
    <property type="match status" value="1"/>
</dbReference>
<dbReference type="AlphaFoldDB" id="A0A7S3JRT2"/>
<dbReference type="Pfam" id="PF00271">
    <property type="entry name" value="Helicase_C"/>
    <property type="match status" value="1"/>
</dbReference>
<dbReference type="EMBL" id="HBIJ01002980">
    <property type="protein sequence ID" value="CAE0361319.1"/>
    <property type="molecule type" value="Transcribed_RNA"/>
</dbReference>
<reference evidence="8" key="1">
    <citation type="submission" date="2021-01" db="EMBL/GenBank/DDBJ databases">
        <authorList>
            <person name="Corre E."/>
            <person name="Pelletier E."/>
            <person name="Niang G."/>
            <person name="Scheremetjew M."/>
            <person name="Finn R."/>
            <person name="Kale V."/>
            <person name="Holt S."/>
            <person name="Cochrane G."/>
            <person name="Meng A."/>
            <person name="Brown T."/>
            <person name="Cohen L."/>
        </authorList>
    </citation>
    <scope>NUCLEOTIDE SEQUENCE</scope>
    <source>
        <strain evidence="8">CCMP1510</strain>
    </source>
</reference>
<dbReference type="PROSITE" id="PS50014">
    <property type="entry name" value="BROMODOMAIN_2"/>
    <property type="match status" value="1"/>
</dbReference>
<sequence>MEIDQEACNLDTDDPDVPVAVEVVRTSILPGILTAIPLAVRQPFKPVVPPSRRRKGAPVKTIGPKRLKPSNMLYSKFLQGDTNFNIRKTLLNAAPDEDMDVSSSEYDSDSSSEEESEPEFKPHEPLVVYEPTSNEIECGAKEIAVPPLLCQFLRPHQREGVRFVFECIYGLKPIDGFGSILADDMGLGKTLQSLTVLYTMLKNIDAKRCGQTFNTTNAKDKNIARRCVVVCPCSLVKNWQDEFDKWINNRAKDPKDRIECMALAEASRKTVEAMLDQFLSPHSRYDVLVISYETFRAQAGRFVKRDQALAKTSKNPNPNGCIDLLICDEAHRLKNADALTSTALASLKCKRRVLLSGTPMQNNLTEFFAMVNFTNPGLLGTKESFSKRYERPVLRGREPDATESERRKAAERQKELSDISNHFIIRRMNRLNARHLPPKLTQVICCRLTPVQKNMYQYLLKQREKESALEGAIKDSLGYVQLLQKVCNHPSIVCKAENQRSGTTPTERDTALIAMMPTPKNQIPETEAPRGRGGRVLARHFASAPKPFVDPELSGKMLILHALMKQLFLARKERIVVISVFMTTLDLIETLCEQEGWPSCKLGGSTPAKKRKQFNDEFNNPNSGYFAFLLSSKAGGCGLNLIGGSRLVMFDLDWNPATDKQAAARCWRDGQKLQCYTYRFVSTGTLEERMLQRQLAKEGLQNVIQDEEQVNHFATDDLKRLFCYRKDTVSDLHDELQCAECKGKHAAKKMSAAMAQGDNRLSEAAATLCAERLRTELSSVSCAAPFFVDYDLSTIDKENNPNAFKHAKKPTDLRTVFTKLDNRQYPKISDVLKDLRLVARTARKIFVDKNHSVHKNANDFEELVNNLWPDLALKLFEANAIHESCHAANIDNSNENDDSIPADAPPYKKQIYPLPKEEDLNNWSHHSSISTIADPVLRKAMRQNPDAISFVFGMYQDWDLIQAAEALEKKQDEAAKVPIPSEQALPPSIESTTSLSEKQPITTEISSLASTDNKQIPVKTIQQAIPMDMSPQKNAKKDDKDSSSSSSSSSSSDDDDSSSSSSSDSEDEI</sequence>
<feature type="region of interest" description="Disordered" evidence="4">
    <location>
        <begin position="390"/>
        <end position="414"/>
    </location>
</feature>
<dbReference type="CDD" id="cd18793">
    <property type="entry name" value="SF2_C_SNF"/>
    <property type="match status" value="1"/>
</dbReference>
<dbReference type="GO" id="GO:0007131">
    <property type="term" value="P:reciprocal meiotic recombination"/>
    <property type="evidence" value="ECO:0007669"/>
    <property type="project" value="TreeGrafter"/>
</dbReference>
<evidence type="ECO:0000256" key="2">
    <source>
        <dbReference type="ARBA" id="ARBA00023117"/>
    </source>
</evidence>
<feature type="compositionally biased region" description="Acidic residues" evidence="4">
    <location>
        <begin position="97"/>
        <end position="117"/>
    </location>
</feature>
<dbReference type="Pfam" id="PF00439">
    <property type="entry name" value="Bromodomain"/>
    <property type="match status" value="1"/>
</dbReference>
<feature type="compositionally biased region" description="Polar residues" evidence="4">
    <location>
        <begin position="989"/>
        <end position="1014"/>
    </location>
</feature>
<dbReference type="Gene3D" id="1.20.120.850">
    <property type="entry name" value="SWI2/SNF2 ATPases, N-terminal domain"/>
    <property type="match status" value="1"/>
</dbReference>
<gene>
    <name evidence="8" type="ORF">ALAG00032_LOCUS2052</name>
</gene>
<dbReference type="PROSITE" id="PS51194">
    <property type="entry name" value="HELICASE_CTER"/>
    <property type="match status" value="1"/>
</dbReference>
<dbReference type="InterPro" id="IPR036427">
    <property type="entry name" value="Bromodomain-like_sf"/>
</dbReference>